<proteinExistence type="predicted"/>
<keyword evidence="1" id="KW-0229">DNA integration</keyword>
<evidence type="ECO:0000256" key="4">
    <source>
        <dbReference type="PIRSR" id="PIRSR606118-50"/>
    </source>
</evidence>
<feature type="domain" description="Resolvase/invertase-type recombinase catalytic" evidence="6">
    <location>
        <begin position="18"/>
        <end position="168"/>
    </location>
</feature>
<dbReference type="RefSeq" id="WP_014812918.1">
    <property type="nucleotide sequence ID" value="NC_018025.1"/>
</dbReference>
<dbReference type="GO" id="GO:0015074">
    <property type="term" value="P:DNA integration"/>
    <property type="evidence" value="ECO:0007669"/>
    <property type="project" value="UniProtKB-KW"/>
</dbReference>
<evidence type="ECO:0000256" key="3">
    <source>
        <dbReference type="ARBA" id="ARBA00023172"/>
    </source>
</evidence>
<name>I4CE27_DESTA</name>
<gene>
    <name evidence="7" type="ordered locus">Desti_5221</name>
</gene>
<dbReference type="AlphaFoldDB" id="I4CE27"/>
<dbReference type="PANTHER" id="PTHR30461">
    <property type="entry name" value="DNA-INVERTASE FROM LAMBDOID PROPHAGE"/>
    <property type="match status" value="1"/>
</dbReference>
<dbReference type="InterPro" id="IPR050639">
    <property type="entry name" value="SSR_resolvase"/>
</dbReference>
<dbReference type="Gene3D" id="3.40.50.1390">
    <property type="entry name" value="Resolvase, N-terminal catalytic domain"/>
    <property type="match status" value="1"/>
</dbReference>
<evidence type="ECO:0000256" key="1">
    <source>
        <dbReference type="ARBA" id="ARBA00022908"/>
    </source>
</evidence>
<dbReference type="HOGENOM" id="CLU_010686_0_2_7"/>
<accession>I4CE27</accession>
<dbReference type="InterPro" id="IPR006119">
    <property type="entry name" value="Resolv_N"/>
</dbReference>
<evidence type="ECO:0000313" key="8">
    <source>
        <dbReference type="Proteomes" id="UP000006055"/>
    </source>
</evidence>
<dbReference type="STRING" id="706587.Desti_5221"/>
<keyword evidence="8" id="KW-1185">Reference proteome</keyword>
<evidence type="ECO:0000313" key="7">
    <source>
        <dbReference type="EMBL" id="AFM27818.1"/>
    </source>
</evidence>
<dbReference type="EMBL" id="CP003360">
    <property type="protein sequence ID" value="AFM27818.1"/>
    <property type="molecule type" value="Genomic_DNA"/>
</dbReference>
<organism evidence="7 8">
    <name type="scientific">Desulfomonile tiedjei (strain ATCC 49306 / DSM 6799 / DCB-1)</name>
    <dbReference type="NCBI Taxonomy" id="706587"/>
    <lineage>
        <taxon>Bacteria</taxon>
        <taxon>Pseudomonadati</taxon>
        <taxon>Thermodesulfobacteriota</taxon>
        <taxon>Desulfomonilia</taxon>
        <taxon>Desulfomonilales</taxon>
        <taxon>Desulfomonilaceae</taxon>
        <taxon>Desulfomonile</taxon>
    </lineage>
</organism>
<evidence type="ECO:0000259" key="6">
    <source>
        <dbReference type="PROSITE" id="PS51736"/>
    </source>
</evidence>
<evidence type="ECO:0000256" key="2">
    <source>
        <dbReference type="ARBA" id="ARBA00023125"/>
    </source>
</evidence>
<dbReference type="OrthoDB" id="7277848at2"/>
<feature type="active site" description="O-(5'-phospho-DNA)-serine intermediate" evidence="4 5">
    <location>
        <position position="26"/>
    </location>
</feature>
<dbReference type="GO" id="GO:0003677">
    <property type="term" value="F:DNA binding"/>
    <property type="evidence" value="ECO:0007669"/>
    <property type="project" value="UniProtKB-KW"/>
</dbReference>
<dbReference type="Proteomes" id="UP000006055">
    <property type="component" value="Chromosome"/>
</dbReference>
<dbReference type="InterPro" id="IPR006118">
    <property type="entry name" value="Recombinase_CS"/>
</dbReference>
<dbReference type="PROSITE" id="PS00397">
    <property type="entry name" value="RECOMBINASES_1"/>
    <property type="match status" value="1"/>
</dbReference>
<reference evidence="8" key="1">
    <citation type="submission" date="2012-06" db="EMBL/GenBank/DDBJ databases">
        <title>Complete sequence of chromosome of Desulfomonile tiedjei DSM 6799.</title>
        <authorList>
            <person name="Lucas S."/>
            <person name="Copeland A."/>
            <person name="Lapidus A."/>
            <person name="Glavina del Rio T."/>
            <person name="Dalin E."/>
            <person name="Tice H."/>
            <person name="Bruce D."/>
            <person name="Goodwin L."/>
            <person name="Pitluck S."/>
            <person name="Peters L."/>
            <person name="Ovchinnikova G."/>
            <person name="Zeytun A."/>
            <person name="Lu M."/>
            <person name="Kyrpides N."/>
            <person name="Mavromatis K."/>
            <person name="Ivanova N."/>
            <person name="Brettin T."/>
            <person name="Detter J.C."/>
            <person name="Han C."/>
            <person name="Larimer F."/>
            <person name="Land M."/>
            <person name="Hauser L."/>
            <person name="Markowitz V."/>
            <person name="Cheng J.-F."/>
            <person name="Hugenholtz P."/>
            <person name="Woyke T."/>
            <person name="Wu D."/>
            <person name="Spring S."/>
            <person name="Schroeder M."/>
            <person name="Brambilla E."/>
            <person name="Klenk H.-P."/>
            <person name="Eisen J.A."/>
        </authorList>
    </citation>
    <scope>NUCLEOTIDE SEQUENCE [LARGE SCALE GENOMIC DNA]</scope>
    <source>
        <strain evidence="8">ATCC 49306 / DSM 6799 / DCB-1</strain>
    </source>
</reference>
<dbReference type="KEGG" id="dti:Desti_5221"/>
<dbReference type="CDD" id="cd00338">
    <property type="entry name" value="Ser_Recombinase"/>
    <property type="match status" value="1"/>
</dbReference>
<dbReference type="eggNOG" id="COG1961">
    <property type="taxonomic scope" value="Bacteria"/>
</dbReference>
<protein>
    <submittedName>
        <fullName evidence="7">Site-specific recombinase, DNA invertase Pin</fullName>
    </submittedName>
</protein>
<dbReference type="Pfam" id="PF00239">
    <property type="entry name" value="Resolvase"/>
    <property type="match status" value="1"/>
</dbReference>
<dbReference type="Gene3D" id="3.90.1750.20">
    <property type="entry name" value="Putative Large Serine Recombinase, Chain B, Domain 2"/>
    <property type="match status" value="1"/>
</dbReference>
<keyword evidence="2" id="KW-0238">DNA-binding</keyword>
<dbReference type="PANTHER" id="PTHR30461:SF23">
    <property type="entry name" value="DNA RECOMBINASE-RELATED"/>
    <property type="match status" value="1"/>
</dbReference>
<dbReference type="SMART" id="SM00857">
    <property type="entry name" value="Resolvase"/>
    <property type="match status" value="1"/>
</dbReference>
<dbReference type="GO" id="GO:0000150">
    <property type="term" value="F:DNA strand exchange activity"/>
    <property type="evidence" value="ECO:0007669"/>
    <property type="project" value="InterPro"/>
</dbReference>
<keyword evidence="3" id="KW-0233">DNA recombination</keyword>
<evidence type="ECO:0000256" key="5">
    <source>
        <dbReference type="PROSITE-ProRule" id="PRU10137"/>
    </source>
</evidence>
<dbReference type="SUPFAM" id="SSF53041">
    <property type="entry name" value="Resolvase-like"/>
    <property type="match status" value="1"/>
</dbReference>
<dbReference type="PROSITE" id="PS51736">
    <property type="entry name" value="RECOMBINASES_3"/>
    <property type="match status" value="1"/>
</dbReference>
<dbReference type="InterPro" id="IPR036162">
    <property type="entry name" value="Resolvase-like_N_sf"/>
</dbReference>
<dbReference type="InterPro" id="IPR038109">
    <property type="entry name" value="DNA_bind_recomb_sf"/>
</dbReference>
<sequence length="239" mass="27008">MKRAGRKEQARGKANPNTAIIYCRVSTQKQASKGISLDMQLARCTEYAANRGLKVLDIIIDAGISAKDVEHRPGMRRIIDMAKNRTVAHILSFKLDRLFRNTQDTLNAMEMFTRYGVKVHLVSECRIVQTESADDECMLGFQAVISTHERKRIGERTRAALARKRELGEFTGGRAPYGYRYANGGFVVDATEQDIIRKMRTFRNHGYSLRKVAVCLKQDGITNRSGGMFHPNQIQKLLG</sequence>